<organism evidence="2 3">
    <name type="scientific">Pelomicrobium methylotrophicum</name>
    <dbReference type="NCBI Taxonomy" id="2602750"/>
    <lineage>
        <taxon>Bacteria</taxon>
        <taxon>Pseudomonadati</taxon>
        <taxon>Pseudomonadota</taxon>
        <taxon>Hydrogenophilia</taxon>
        <taxon>Hydrogenophilia incertae sedis</taxon>
        <taxon>Pelomicrobium</taxon>
    </lineage>
</organism>
<gene>
    <name evidence="2" type="ORF">FR698_06425</name>
</gene>
<dbReference type="InterPro" id="IPR035919">
    <property type="entry name" value="EAL_sf"/>
</dbReference>
<evidence type="ECO:0000313" key="3">
    <source>
        <dbReference type="Proteomes" id="UP000321201"/>
    </source>
</evidence>
<name>A0A5C7EYK3_9PROT</name>
<feature type="domain" description="EAL" evidence="1">
    <location>
        <begin position="1"/>
        <end position="190"/>
    </location>
</feature>
<dbReference type="Gene3D" id="3.20.20.450">
    <property type="entry name" value="EAL domain"/>
    <property type="match status" value="1"/>
</dbReference>
<dbReference type="InterPro" id="IPR001633">
    <property type="entry name" value="EAL_dom"/>
</dbReference>
<evidence type="ECO:0000313" key="2">
    <source>
        <dbReference type="EMBL" id="TXF12172.1"/>
    </source>
</evidence>
<proteinExistence type="predicted"/>
<dbReference type="SUPFAM" id="SSF141868">
    <property type="entry name" value="EAL domain-like"/>
    <property type="match status" value="1"/>
</dbReference>
<dbReference type="OrthoDB" id="5298935at2"/>
<evidence type="ECO:0000259" key="1">
    <source>
        <dbReference type="PROSITE" id="PS50883"/>
    </source>
</evidence>
<dbReference type="InterPro" id="IPR050706">
    <property type="entry name" value="Cyclic-di-GMP_PDE-like"/>
</dbReference>
<dbReference type="PROSITE" id="PS50883">
    <property type="entry name" value="EAL"/>
    <property type="match status" value="1"/>
</dbReference>
<dbReference type="PANTHER" id="PTHR33121">
    <property type="entry name" value="CYCLIC DI-GMP PHOSPHODIESTERASE PDEF"/>
    <property type="match status" value="1"/>
</dbReference>
<dbReference type="PANTHER" id="PTHR33121:SF70">
    <property type="entry name" value="SIGNALING PROTEIN YKOW"/>
    <property type="match status" value="1"/>
</dbReference>
<feature type="non-terminal residue" evidence="2">
    <location>
        <position position="1"/>
    </location>
</feature>
<reference evidence="2 3" key="1">
    <citation type="submission" date="2019-08" db="EMBL/GenBank/DDBJ databases">
        <title>Pelomicrobium methylotrophicum gen. nov., sp. nov. a moderately thermophilic, facultatively anaerobic, lithoautotrophic and methylotrophic bacterium isolated from a terrestrial mud volcano.</title>
        <authorList>
            <person name="Slobodkina G.B."/>
            <person name="Merkel A.Y."/>
            <person name="Slobodkin A.I."/>
        </authorList>
    </citation>
    <scope>NUCLEOTIDE SEQUENCE [LARGE SCALE GENOMIC DNA]</scope>
    <source>
        <strain evidence="2 3">SM250</strain>
    </source>
</reference>
<dbReference type="GO" id="GO:0071111">
    <property type="term" value="F:cyclic-guanylate-specific phosphodiesterase activity"/>
    <property type="evidence" value="ECO:0007669"/>
    <property type="project" value="InterPro"/>
</dbReference>
<comment type="caution">
    <text evidence="2">The sequence shown here is derived from an EMBL/GenBank/DDBJ whole genome shotgun (WGS) entry which is preliminary data.</text>
</comment>
<dbReference type="InParanoid" id="A0A5C7EYK3"/>
<dbReference type="RefSeq" id="WP_147799370.1">
    <property type="nucleotide sequence ID" value="NZ_VPFL01000007.1"/>
</dbReference>
<dbReference type="Proteomes" id="UP000321201">
    <property type="component" value="Unassembled WGS sequence"/>
</dbReference>
<dbReference type="AlphaFoldDB" id="A0A5C7EYK3"/>
<accession>A0A5C7EYK3</accession>
<dbReference type="CDD" id="cd01948">
    <property type="entry name" value="EAL"/>
    <property type="match status" value="1"/>
</dbReference>
<protein>
    <submittedName>
        <fullName evidence="2">EAL domain-containing protein</fullName>
    </submittedName>
</protein>
<sequence length="196" mass="21035">LGEWVLRAACRQMKAWVVAGLSLPGRLAVNVDAQQLEDAEFVAKAQAIIRAAGLAPSRFELELTESGMMADPERAIRVTQALKAAGFALSIDDFGAGYSSLAYLKRFAADKLKIDISFVRDMLDDRNDYAIVKTIIAMARSLGLKTLAEGVEAAAQAQALLELGCDEAQGYYFDPPAPADVFARKWLKPASGGAPV</sequence>
<dbReference type="SMART" id="SM00052">
    <property type="entry name" value="EAL"/>
    <property type="match status" value="1"/>
</dbReference>
<keyword evidence="3" id="KW-1185">Reference proteome</keyword>
<dbReference type="Pfam" id="PF00563">
    <property type="entry name" value="EAL"/>
    <property type="match status" value="1"/>
</dbReference>
<dbReference type="EMBL" id="VPFL01000007">
    <property type="protein sequence ID" value="TXF12172.1"/>
    <property type="molecule type" value="Genomic_DNA"/>
</dbReference>